<organism evidence="2 3">
    <name type="scientific">Saccharothrix yanglingensis</name>
    <dbReference type="NCBI Taxonomy" id="659496"/>
    <lineage>
        <taxon>Bacteria</taxon>
        <taxon>Bacillati</taxon>
        <taxon>Actinomycetota</taxon>
        <taxon>Actinomycetes</taxon>
        <taxon>Pseudonocardiales</taxon>
        <taxon>Pseudonocardiaceae</taxon>
        <taxon>Saccharothrix</taxon>
    </lineage>
</organism>
<evidence type="ECO:0000313" key="2">
    <source>
        <dbReference type="EMBL" id="MDQ2588901.1"/>
    </source>
</evidence>
<protein>
    <submittedName>
        <fullName evidence="2">Uncharacterized protein</fullName>
    </submittedName>
</protein>
<dbReference type="EMBL" id="NSDM01000024">
    <property type="protein sequence ID" value="MDQ2588901.1"/>
    <property type="molecule type" value="Genomic_DNA"/>
</dbReference>
<gene>
    <name evidence="2" type="ORF">CKY47_34150</name>
</gene>
<dbReference type="Proteomes" id="UP001225605">
    <property type="component" value="Unassembled WGS sequence"/>
</dbReference>
<accession>A0ABU0X9S7</accession>
<reference evidence="2 3" key="1">
    <citation type="submission" date="2017-06" db="EMBL/GenBank/DDBJ databases">
        <title>Cultured bacterium strain Saccharothrix yanglingensis Hhs.015.</title>
        <authorList>
            <person name="Xia Y."/>
        </authorList>
    </citation>
    <scope>NUCLEOTIDE SEQUENCE [LARGE SCALE GENOMIC DNA]</scope>
    <source>
        <strain evidence="2 3">Hhs.015</strain>
    </source>
</reference>
<feature type="region of interest" description="Disordered" evidence="1">
    <location>
        <begin position="1"/>
        <end position="22"/>
    </location>
</feature>
<feature type="compositionally biased region" description="Basic and acidic residues" evidence="1">
    <location>
        <begin position="1"/>
        <end position="16"/>
    </location>
</feature>
<dbReference type="RefSeq" id="WP_306750567.1">
    <property type="nucleotide sequence ID" value="NZ_NSDM01000024.1"/>
</dbReference>
<feature type="region of interest" description="Disordered" evidence="1">
    <location>
        <begin position="38"/>
        <end position="64"/>
    </location>
</feature>
<sequence>MREPTARTRQEHREHVTGASPTTSVVEVVGVELVGVDAEAVSDEPDGFGEPRHTDPCAPRKVRG</sequence>
<evidence type="ECO:0000313" key="3">
    <source>
        <dbReference type="Proteomes" id="UP001225605"/>
    </source>
</evidence>
<evidence type="ECO:0000256" key="1">
    <source>
        <dbReference type="SAM" id="MobiDB-lite"/>
    </source>
</evidence>
<name>A0ABU0X9S7_9PSEU</name>
<proteinExistence type="predicted"/>
<comment type="caution">
    <text evidence="2">The sequence shown here is derived from an EMBL/GenBank/DDBJ whole genome shotgun (WGS) entry which is preliminary data.</text>
</comment>
<keyword evidence="3" id="KW-1185">Reference proteome</keyword>